<feature type="domain" description="FmdE-like treble clef zinc finger" evidence="2">
    <location>
        <begin position="153"/>
        <end position="187"/>
    </location>
</feature>
<dbReference type="Proteomes" id="UP000198744">
    <property type="component" value="Unassembled WGS sequence"/>
</dbReference>
<dbReference type="PANTHER" id="PTHR39418:SF1">
    <property type="entry name" value="DEHYDROGENASE"/>
    <property type="match status" value="1"/>
</dbReference>
<dbReference type="RefSeq" id="WP_093882170.1">
    <property type="nucleotide sequence ID" value="NZ_FOBS01000003.1"/>
</dbReference>
<dbReference type="STRING" id="43775.SAMN04489760_10323"/>
<dbReference type="InterPro" id="IPR003814">
    <property type="entry name" value="FmdEsu_dom"/>
</dbReference>
<dbReference type="EMBL" id="FOBS01000003">
    <property type="protein sequence ID" value="SEM04217.1"/>
    <property type="molecule type" value="Genomic_DNA"/>
</dbReference>
<dbReference type="Gene3D" id="3.30.60.80">
    <property type="match status" value="1"/>
</dbReference>
<gene>
    <name evidence="3" type="ORF">SAMN04489760_10323</name>
</gene>
<dbReference type="InterPro" id="IPR057035">
    <property type="entry name" value="Znf-Tbcl_FmdE"/>
</dbReference>
<dbReference type="PANTHER" id="PTHR39418">
    <property type="entry name" value="DEHYDROGENASE-RELATED"/>
    <property type="match status" value="1"/>
</dbReference>
<dbReference type="SUPFAM" id="SSF143555">
    <property type="entry name" value="FwdE-like"/>
    <property type="match status" value="1"/>
</dbReference>
<accession>A0A1H7V675</accession>
<evidence type="ECO:0000259" key="2">
    <source>
        <dbReference type="Pfam" id="PF23475"/>
    </source>
</evidence>
<dbReference type="InterPro" id="IPR053194">
    <property type="entry name" value="tRNA_methyltr_O"/>
</dbReference>
<evidence type="ECO:0000313" key="4">
    <source>
        <dbReference type="Proteomes" id="UP000198744"/>
    </source>
</evidence>
<dbReference type="AlphaFoldDB" id="A0A1H7V675"/>
<protein>
    <submittedName>
        <fullName evidence="3">Formylmethanofuran dehydrogenase, subunit E</fullName>
    </submittedName>
</protein>
<organism evidence="3 4">
    <name type="scientific">Syntrophus gentianae</name>
    <dbReference type="NCBI Taxonomy" id="43775"/>
    <lineage>
        <taxon>Bacteria</taxon>
        <taxon>Pseudomonadati</taxon>
        <taxon>Thermodesulfobacteriota</taxon>
        <taxon>Syntrophia</taxon>
        <taxon>Syntrophales</taxon>
        <taxon>Syntrophaceae</taxon>
        <taxon>Syntrophus</taxon>
    </lineage>
</organism>
<dbReference type="Pfam" id="PF23475">
    <property type="entry name" value="zf-Tbcl_FmdE"/>
    <property type="match status" value="1"/>
</dbReference>
<evidence type="ECO:0000259" key="1">
    <source>
        <dbReference type="Pfam" id="PF02663"/>
    </source>
</evidence>
<evidence type="ECO:0000313" key="3">
    <source>
        <dbReference type="EMBL" id="SEM04217.1"/>
    </source>
</evidence>
<keyword evidence="4" id="KW-1185">Reference proteome</keyword>
<sequence length="193" mass="21779">MNICAYSYEEYLNLIRSFHGNLAPGMIIGGFMVDLAMKNLPEGEFFDAICETPVCLPDAIQILTPCTIGNGWLSIINFGRFAVTLYEKYNGKGVRSFLDTKKLEYWPEVRDWYLKKKKKNEQDTDLLLEQIREAGTGLLGIQLVQVEPEKVRRKKMGPVGICRVCGEAYPLRHGESCLSCQGDTPYTAVTNVK</sequence>
<dbReference type="OrthoDB" id="9767940at2"/>
<name>A0A1H7V675_9BACT</name>
<dbReference type="Gene3D" id="3.30.1330.130">
    <property type="match status" value="1"/>
</dbReference>
<dbReference type="Pfam" id="PF02663">
    <property type="entry name" value="FmdE"/>
    <property type="match status" value="1"/>
</dbReference>
<reference evidence="3 4" key="1">
    <citation type="submission" date="2016-10" db="EMBL/GenBank/DDBJ databases">
        <authorList>
            <person name="de Groot N.N."/>
        </authorList>
    </citation>
    <scope>NUCLEOTIDE SEQUENCE [LARGE SCALE GENOMIC DNA]</scope>
    <source>
        <strain evidence="3 4">DSM 8423</strain>
    </source>
</reference>
<proteinExistence type="predicted"/>
<feature type="domain" description="Formylmethanofuran dehydrogenase subunit E" evidence="1">
    <location>
        <begin position="18"/>
        <end position="139"/>
    </location>
</feature>